<dbReference type="AlphaFoldDB" id="A0A5Q0L5T3"/>
<evidence type="ECO:0000313" key="2">
    <source>
        <dbReference type="EMBL" id="QFZ71927.1"/>
    </source>
</evidence>
<protein>
    <submittedName>
        <fullName evidence="2">Uncharacterized protein</fullName>
    </submittedName>
</protein>
<dbReference type="KEGG" id="sfy:GFH48_00345"/>
<gene>
    <name evidence="2" type="ORF">GFH48_00345</name>
</gene>
<proteinExistence type="predicted"/>
<keyword evidence="3" id="KW-1185">Reference proteome</keyword>
<evidence type="ECO:0000313" key="3">
    <source>
        <dbReference type="Proteomes" id="UP000326179"/>
    </source>
</evidence>
<reference evidence="2 3" key="1">
    <citation type="submission" date="2019-10" db="EMBL/GenBank/DDBJ databases">
        <title>A novel species.</title>
        <authorList>
            <person name="Gao J."/>
        </authorList>
    </citation>
    <scope>NUCLEOTIDE SEQUENCE [LARGE SCALE GENOMIC DNA]</scope>
    <source>
        <strain evidence="2 3">QMT-28</strain>
    </source>
</reference>
<dbReference type="RefSeq" id="WP_153286295.1">
    <property type="nucleotide sequence ID" value="NZ_CP045643.1"/>
</dbReference>
<sequence length="109" mass="12271">MQLSRQAMREGPADPCCPCHRLRTEAEYREIRAAVTARELNSSQVLHDFSTAVDRSPHPDSRLWAQALAWASARIQDGHNSLRADQDFADHFGTHPYRAGWAQPDPPPP</sequence>
<evidence type="ECO:0000256" key="1">
    <source>
        <dbReference type="SAM" id="MobiDB-lite"/>
    </source>
</evidence>
<dbReference type="Proteomes" id="UP000326179">
    <property type="component" value="Chromosome"/>
</dbReference>
<accession>A0A5Q0L5T3</accession>
<feature type="region of interest" description="Disordered" evidence="1">
    <location>
        <begin position="86"/>
        <end position="109"/>
    </location>
</feature>
<organism evidence="2 3">
    <name type="scientific">Streptomyces fagopyri</name>
    <dbReference type="NCBI Taxonomy" id="2662397"/>
    <lineage>
        <taxon>Bacteria</taxon>
        <taxon>Bacillati</taxon>
        <taxon>Actinomycetota</taxon>
        <taxon>Actinomycetes</taxon>
        <taxon>Kitasatosporales</taxon>
        <taxon>Streptomycetaceae</taxon>
        <taxon>Streptomyces</taxon>
    </lineage>
</organism>
<name>A0A5Q0L5T3_9ACTN</name>
<dbReference type="EMBL" id="CP045643">
    <property type="protein sequence ID" value="QFZ71927.1"/>
    <property type="molecule type" value="Genomic_DNA"/>
</dbReference>